<feature type="chain" id="PRO_5021835680" evidence="1">
    <location>
        <begin position="19"/>
        <end position="135"/>
    </location>
</feature>
<dbReference type="Pfam" id="PF01395">
    <property type="entry name" value="PBP_GOBP"/>
    <property type="match status" value="1"/>
</dbReference>
<feature type="signal peptide" evidence="1">
    <location>
        <begin position="1"/>
        <end position="18"/>
    </location>
</feature>
<name>A0A514TTY4_ENCFO</name>
<reference evidence="2" key="1">
    <citation type="submission" date="2019-05" db="EMBL/GenBank/DDBJ databases">
        <title>The identification and expression analysis of odorant binding protein genes in Encarsia formosa by antennal transcriptome analysis.</title>
        <authorList>
            <person name="He Y."/>
        </authorList>
    </citation>
    <scope>NUCLEOTIDE SEQUENCE</scope>
    <source>
        <tissue evidence="2">Antenna</tissue>
    </source>
</reference>
<accession>A0A514TTY4</accession>
<sequence length="135" mass="15346">MNLYFVLIAGFFVPAVFGSFSPAIVDDMHVLENDCAMKSGAAKDDIEFTRKNHVVPANQQMSDFSKCMLQKFKVMNPDGSINHNVMEHDFPADVPNYKWQVSENCIAKVGQNDNETYRNIMECFLEHGQMVLAYI</sequence>
<keyword evidence="1" id="KW-0732">Signal</keyword>
<evidence type="ECO:0000256" key="1">
    <source>
        <dbReference type="SAM" id="SignalP"/>
    </source>
</evidence>
<organism evidence="2">
    <name type="scientific">Encarsia formosa</name>
    <name type="common">Whitefly parasite</name>
    <dbReference type="NCBI Taxonomy" id="32400"/>
    <lineage>
        <taxon>Eukaryota</taxon>
        <taxon>Metazoa</taxon>
        <taxon>Ecdysozoa</taxon>
        <taxon>Arthropoda</taxon>
        <taxon>Hexapoda</taxon>
        <taxon>Insecta</taxon>
        <taxon>Pterygota</taxon>
        <taxon>Neoptera</taxon>
        <taxon>Endopterygota</taxon>
        <taxon>Hymenoptera</taxon>
        <taxon>Apocrita</taxon>
        <taxon>Proctotrupomorpha</taxon>
        <taxon>Chalcidoidea</taxon>
        <taxon>Aphelinidae</taxon>
        <taxon>Coccophaginae</taxon>
        <taxon>Encarsia</taxon>
    </lineage>
</organism>
<protein>
    <submittedName>
        <fullName evidence="2">Odorant-binding protein 26</fullName>
    </submittedName>
</protein>
<dbReference type="GO" id="GO:0005549">
    <property type="term" value="F:odorant binding"/>
    <property type="evidence" value="ECO:0007669"/>
    <property type="project" value="InterPro"/>
</dbReference>
<evidence type="ECO:0000313" key="2">
    <source>
        <dbReference type="EMBL" id="QDJ95969.1"/>
    </source>
</evidence>
<dbReference type="EMBL" id="MK990491">
    <property type="protein sequence ID" value="QDJ95969.1"/>
    <property type="molecule type" value="mRNA"/>
</dbReference>
<dbReference type="AlphaFoldDB" id="A0A514TTY4"/>
<dbReference type="SUPFAM" id="SSF47565">
    <property type="entry name" value="Insect pheromone/odorant-binding proteins"/>
    <property type="match status" value="1"/>
</dbReference>
<proteinExistence type="evidence at transcript level"/>
<dbReference type="InterPro" id="IPR006170">
    <property type="entry name" value="PBP/GOBP"/>
</dbReference>
<dbReference type="InterPro" id="IPR036728">
    <property type="entry name" value="PBP_GOBP_sf"/>
</dbReference>
<dbReference type="CDD" id="cd23992">
    <property type="entry name" value="PBP_GOBP"/>
    <property type="match status" value="1"/>
</dbReference>
<dbReference type="Gene3D" id="1.10.238.20">
    <property type="entry name" value="Pheromone/general odorant binding protein domain"/>
    <property type="match status" value="1"/>
</dbReference>